<reference evidence="4 5" key="1">
    <citation type="submission" date="2019-11" db="EMBL/GenBank/DDBJ databases">
        <authorList>
            <person name="Li X.-J."/>
            <person name="Feng X.-M."/>
        </authorList>
    </citation>
    <scope>NUCLEOTIDE SEQUENCE [LARGE SCALE GENOMIC DNA]</scope>
    <source>
        <strain evidence="4 5">XMNu-373</strain>
    </source>
</reference>
<proteinExistence type="predicted"/>
<evidence type="ECO:0000313" key="4">
    <source>
        <dbReference type="EMBL" id="NDL60889.1"/>
    </source>
</evidence>
<evidence type="ECO:0000313" key="5">
    <source>
        <dbReference type="Proteomes" id="UP000460435"/>
    </source>
</evidence>
<dbReference type="GO" id="GO:0000166">
    <property type="term" value="F:nucleotide binding"/>
    <property type="evidence" value="ECO:0007669"/>
    <property type="project" value="InterPro"/>
</dbReference>
<accession>A0A7K3MC54</accession>
<keyword evidence="5" id="KW-1185">Reference proteome</keyword>
<dbReference type="InterPro" id="IPR050463">
    <property type="entry name" value="Gfo/Idh/MocA_oxidrdct_glycsds"/>
</dbReference>
<organism evidence="4 5">
    <name type="scientific">Phytoactinopolyspora mesophila</name>
    <dbReference type="NCBI Taxonomy" id="2650750"/>
    <lineage>
        <taxon>Bacteria</taxon>
        <taxon>Bacillati</taxon>
        <taxon>Actinomycetota</taxon>
        <taxon>Actinomycetes</taxon>
        <taxon>Jiangellales</taxon>
        <taxon>Jiangellaceae</taxon>
        <taxon>Phytoactinopolyspora</taxon>
    </lineage>
</organism>
<dbReference type="Proteomes" id="UP000460435">
    <property type="component" value="Unassembled WGS sequence"/>
</dbReference>
<dbReference type="Gene3D" id="3.40.50.720">
    <property type="entry name" value="NAD(P)-binding Rossmann-like Domain"/>
    <property type="match status" value="1"/>
</dbReference>
<dbReference type="Pfam" id="PF22725">
    <property type="entry name" value="GFO_IDH_MocA_C3"/>
    <property type="match status" value="1"/>
</dbReference>
<evidence type="ECO:0000256" key="1">
    <source>
        <dbReference type="ARBA" id="ARBA00023002"/>
    </source>
</evidence>
<evidence type="ECO:0000259" key="3">
    <source>
        <dbReference type="Pfam" id="PF22725"/>
    </source>
</evidence>
<name>A0A7K3MC54_9ACTN</name>
<dbReference type="SUPFAM" id="SSF55347">
    <property type="entry name" value="Glyceraldehyde-3-phosphate dehydrogenase-like, C-terminal domain"/>
    <property type="match status" value="1"/>
</dbReference>
<dbReference type="InterPro" id="IPR036291">
    <property type="entry name" value="NAD(P)-bd_dom_sf"/>
</dbReference>
<gene>
    <name evidence="4" type="ORF">F7O44_27820</name>
</gene>
<dbReference type="Gene3D" id="3.30.360.10">
    <property type="entry name" value="Dihydrodipicolinate Reductase, domain 2"/>
    <property type="match status" value="1"/>
</dbReference>
<dbReference type="PANTHER" id="PTHR43818">
    <property type="entry name" value="BCDNA.GH03377"/>
    <property type="match status" value="1"/>
</dbReference>
<dbReference type="PANTHER" id="PTHR43818:SF11">
    <property type="entry name" value="BCDNA.GH03377"/>
    <property type="match status" value="1"/>
</dbReference>
<feature type="domain" description="Gfo/Idh/MocA-like oxidoreductase N-terminal" evidence="2">
    <location>
        <begin position="10"/>
        <end position="123"/>
    </location>
</feature>
<dbReference type="GO" id="GO:0016491">
    <property type="term" value="F:oxidoreductase activity"/>
    <property type="evidence" value="ECO:0007669"/>
    <property type="project" value="UniProtKB-KW"/>
</dbReference>
<dbReference type="InterPro" id="IPR000683">
    <property type="entry name" value="Gfo/Idh/MocA-like_OxRdtase_N"/>
</dbReference>
<evidence type="ECO:0000259" key="2">
    <source>
        <dbReference type="Pfam" id="PF01408"/>
    </source>
</evidence>
<keyword evidence="1" id="KW-0560">Oxidoreductase</keyword>
<dbReference type="EMBL" id="WLZY01000015">
    <property type="protein sequence ID" value="NDL60889.1"/>
    <property type="molecule type" value="Genomic_DNA"/>
</dbReference>
<dbReference type="AlphaFoldDB" id="A0A7K3MC54"/>
<protein>
    <submittedName>
        <fullName evidence="4">Gfo/Idh/MocA family oxidoreductase</fullName>
    </submittedName>
</protein>
<dbReference type="InterPro" id="IPR055170">
    <property type="entry name" value="GFO_IDH_MocA-like_dom"/>
</dbReference>
<sequence>MSGIGSGPVGVAIVGSGVISKDYLKNLTQCPDVVVVGVADLDVARAAGVAAEFGVPHAGDTASILARDDVEIVVNLTIPAAHGEVARAALAAGKHVFGEKPLVTEVEDGEKLVAEAAEQGLRIGCAPDTVLGAGIQSAVRAVGSGVIGTPVAATTAMQTAGPDLWHPSPEFLFQRGAGPLFDMGPYYLTALVSLFGSARRVAATARQARAERVVATGPKAGTRFAVEVPTHVNALIEFTSGPSASSTFSFDTTARRMLVEIAGTEGTLSVPNPGSFDGALKVFEPGADEWRDLPVAGTTLGRGTGVVEMARAIRAGRPHRASGDLALHVLEMMTAMTSSAESGEFVTLRSDVARPEPLSADWDPREATLY</sequence>
<dbReference type="Pfam" id="PF01408">
    <property type="entry name" value="GFO_IDH_MocA"/>
    <property type="match status" value="1"/>
</dbReference>
<dbReference type="SUPFAM" id="SSF51735">
    <property type="entry name" value="NAD(P)-binding Rossmann-fold domains"/>
    <property type="match status" value="1"/>
</dbReference>
<feature type="domain" description="GFO/IDH/MocA-like oxidoreductase" evidence="3">
    <location>
        <begin position="136"/>
        <end position="268"/>
    </location>
</feature>
<comment type="caution">
    <text evidence="4">The sequence shown here is derived from an EMBL/GenBank/DDBJ whole genome shotgun (WGS) entry which is preliminary data.</text>
</comment>